<comment type="caution">
    <text evidence="2">The sequence shown here is derived from an EMBL/GenBank/DDBJ whole genome shotgun (WGS) entry which is preliminary data.</text>
</comment>
<dbReference type="PROSITE" id="PS51257">
    <property type="entry name" value="PROKAR_LIPOPROTEIN"/>
    <property type="match status" value="1"/>
</dbReference>
<dbReference type="InterPro" id="IPR036249">
    <property type="entry name" value="Thioredoxin-like_sf"/>
</dbReference>
<dbReference type="Gene3D" id="2.60.40.10">
    <property type="entry name" value="Immunoglobulins"/>
    <property type="match status" value="1"/>
</dbReference>
<accession>A0ABV1FPQ8</accession>
<organism evidence="2 3">
    <name type="scientific">Hallella faecis</name>
    <dbReference type="NCBI Taxonomy" id="2841596"/>
    <lineage>
        <taxon>Bacteria</taxon>
        <taxon>Pseudomonadati</taxon>
        <taxon>Bacteroidota</taxon>
        <taxon>Bacteroidia</taxon>
        <taxon>Bacteroidales</taxon>
        <taxon>Prevotellaceae</taxon>
        <taxon>Hallella</taxon>
    </lineage>
</organism>
<sequence length="269" mass="29820">MNIFKSFSLAAILMALTLTSCSEIDENERIIYVKPAEVKKHVLIEDFTGQRCVNCPNAATMIEKLQEQYGEDNIIAVGIYGGDFGYTTVAQGHQPLSLTTETGNSYYATWGVRAQPSGMVDRFGGVLTNLVYWAAYVNGMINREPTVMITPTTTYDEASRNLKVNVNVAGLKTLSGAKLQVWLVEDNIKDMQLMPNGSVNNDYIHKHVFRASVNDKDGEPINVVNEKSVSKTYNISLDNSWKPENMSVVAFVFTDEGVQQTEKTPVVSQ</sequence>
<dbReference type="EMBL" id="JBBNFP010000012">
    <property type="protein sequence ID" value="MEQ2486387.1"/>
    <property type="molecule type" value="Genomic_DNA"/>
</dbReference>
<dbReference type="RefSeq" id="WP_215759501.1">
    <property type="nucleotide sequence ID" value="NZ_JAHKBE010000013.1"/>
</dbReference>
<name>A0ABV1FPQ8_9BACT</name>
<protein>
    <submittedName>
        <fullName evidence="2">Omp28 family outer membrane lipoprotein</fullName>
    </submittedName>
</protein>
<dbReference type="NCBIfam" id="NF033782">
    <property type="entry name" value="lipoprot_Omp28"/>
    <property type="match status" value="1"/>
</dbReference>
<dbReference type="InterPro" id="IPR013783">
    <property type="entry name" value="Ig-like_fold"/>
</dbReference>
<dbReference type="InterPro" id="IPR021615">
    <property type="entry name" value="Omp28"/>
</dbReference>
<dbReference type="SUPFAM" id="SSF52833">
    <property type="entry name" value="Thioredoxin-like"/>
    <property type="match status" value="1"/>
</dbReference>
<evidence type="ECO:0000313" key="3">
    <source>
        <dbReference type="Proteomes" id="UP001487296"/>
    </source>
</evidence>
<feature type="signal peptide" evidence="1">
    <location>
        <begin position="1"/>
        <end position="20"/>
    </location>
</feature>
<dbReference type="Pfam" id="PF11551">
    <property type="entry name" value="Omp28"/>
    <property type="match status" value="1"/>
</dbReference>
<reference evidence="2 3" key="1">
    <citation type="submission" date="2024-04" db="EMBL/GenBank/DDBJ databases">
        <title>Human intestinal bacterial collection.</title>
        <authorList>
            <person name="Pauvert C."/>
            <person name="Hitch T.C.A."/>
            <person name="Clavel T."/>
        </authorList>
    </citation>
    <scope>NUCLEOTIDE SEQUENCE [LARGE SCALE GENOMIC DNA]</scope>
    <source>
        <strain evidence="2 3">CLA-AA-H145</strain>
    </source>
</reference>
<keyword evidence="3" id="KW-1185">Reference proteome</keyword>
<proteinExistence type="predicted"/>
<evidence type="ECO:0000256" key="1">
    <source>
        <dbReference type="SAM" id="SignalP"/>
    </source>
</evidence>
<evidence type="ECO:0000313" key="2">
    <source>
        <dbReference type="EMBL" id="MEQ2486387.1"/>
    </source>
</evidence>
<feature type="chain" id="PRO_5046592718" evidence="1">
    <location>
        <begin position="21"/>
        <end position="269"/>
    </location>
</feature>
<keyword evidence="1" id="KW-0732">Signal</keyword>
<keyword evidence="2" id="KW-0449">Lipoprotein</keyword>
<dbReference type="Proteomes" id="UP001487296">
    <property type="component" value="Unassembled WGS sequence"/>
</dbReference>
<gene>
    <name evidence="2" type="ORF">AAAT34_04865</name>
</gene>